<evidence type="ECO:0000313" key="6">
    <source>
        <dbReference type="EMBL" id="HJC66630.1"/>
    </source>
</evidence>
<sequence>MIVAGQVIEPGEKRRIPIPVGEGLSLETVCFCGRRPGRTLVVTSGVHGCEYVGVETLTHLSEELDPEEMSGSLILLPLANPEGFYEGVKRVVPEDGKNLNRAFPGDKAGSISAQMAYAIETYLYPAADFLADLHGGDCCEALTPLVFFTVAGEKKVNDKALTAARELTVPYRVRSTAKNGLYSWAVQKGIPALLIERGGQGTWSQQEVKQCREDVYSLLRHMEILPGTNPKRQQREICQTVYEEARHSGFWYPFKRPDERTVRGELLGQIKTPSGQILQEVRAEFDGIVLYHTISLGVKQGDSLIAYGKV</sequence>
<dbReference type="AlphaFoldDB" id="A0A9D2PWP8"/>
<evidence type="ECO:0000256" key="1">
    <source>
        <dbReference type="ARBA" id="ARBA00001947"/>
    </source>
</evidence>
<comment type="cofactor">
    <cofactor evidence="1">
        <name>Zn(2+)</name>
        <dbReference type="ChEBI" id="CHEBI:29105"/>
    </cofactor>
</comment>
<dbReference type="PIRSF" id="PIRSF039012">
    <property type="entry name" value="ASP"/>
    <property type="match status" value="1"/>
</dbReference>
<dbReference type="GO" id="GO:0046872">
    <property type="term" value="F:metal ion binding"/>
    <property type="evidence" value="ECO:0007669"/>
    <property type="project" value="UniProtKB-KW"/>
</dbReference>
<evidence type="ECO:0000259" key="5">
    <source>
        <dbReference type="Pfam" id="PF24827"/>
    </source>
</evidence>
<dbReference type="PANTHER" id="PTHR37326:SF1">
    <property type="entry name" value="BLL3975 PROTEIN"/>
    <property type="match status" value="1"/>
</dbReference>
<dbReference type="Pfam" id="PF24827">
    <property type="entry name" value="AstE_AspA_cat"/>
    <property type="match status" value="1"/>
</dbReference>
<dbReference type="EMBL" id="DWWB01000043">
    <property type="protein sequence ID" value="HJC66630.1"/>
    <property type="molecule type" value="Genomic_DNA"/>
</dbReference>
<dbReference type="InterPro" id="IPR043795">
    <property type="entry name" value="N-alpha-Ac-DABA-like"/>
</dbReference>
<reference evidence="6" key="2">
    <citation type="submission" date="2021-04" db="EMBL/GenBank/DDBJ databases">
        <authorList>
            <person name="Gilroy R."/>
        </authorList>
    </citation>
    <scope>NUCLEOTIDE SEQUENCE</scope>
    <source>
        <strain evidence="6">CHK198-12963</strain>
    </source>
</reference>
<accession>A0A9D2PWP8</accession>
<evidence type="ECO:0000313" key="7">
    <source>
        <dbReference type="Proteomes" id="UP000823863"/>
    </source>
</evidence>
<gene>
    <name evidence="6" type="ORF">H9931_07925</name>
</gene>
<dbReference type="Proteomes" id="UP000823863">
    <property type="component" value="Unassembled WGS sequence"/>
</dbReference>
<dbReference type="InterPro" id="IPR055438">
    <property type="entry name" value="AstE_AspA_cat"/>
</dbReference>
<proteinExistence type="predicted"/>
<name>A0A9D2PWP8_9FIRM</name>
<evidence type="ECO:0000256" key="3">
    <source>
        <dbReference type="ARBA" id="ARBA00022801"/>
    </source>
</evidence>
<dbReference type="SUPFAM" id="SSF53187">
    <property type="entry name" value="Zn-dependent exopeptidases"/>
    <property type="match status" value="1"/>
</dbReference>
<protein>
    <submittedName>
        <fullName evidence="6">DUF2817 domain-containing protein</fullName>
    </submittedName>
</protein>
<dbReference type="Gene3D" id="3.40.630.10">
    <property type="entry name" value="Zn peptidases"/>
    <property type="match status" value="1"/>
</dbReference>
<organism evidence="6 7">
    <name type="scientific">Candidatus Enterocloster excrementigallinarum</name>
    <dbReference type="NCBI Taxonomy" id="2838558"/>
    <lineage>
        <taxon>Bacteria</taxon>
        <taxon>Bacillati</taxon>
        <taxon>Bacillota</taxon>
        <taxon>Clostridia</taxon>
        <taxon>Lachnospirales</taxon>
        <taxon>Lachnospiraceae</taxon>
        <taxon>Enterocloster</taxon>
    </lineage>
</organism>
<dbReference type="CDD" id="cd06254">
    <property type="entry name" value="M14_ASTE_ASPA-like"/>
    <property type="match status" value="1"/>
</dbReference>
<dbReference type="PANTHER" id="PTHR37326">
    <property type="entry name" value="BLL3975 PROTEIN"/>
    <property type="match status" value="1"/>
</dbReference>
<keyword evidence="2" id="KW-0479">Metal-binding</keyword>
<evidence type="ECO:0000256" key="4">
    <source>
        <dbReference type="ARBA" id="ARBA00022833"/>
    </source>
</evidence>
<reference evidence="6" key="1">
    <citation type="journal article" date="2021" name="PeerJ">
        <title>Extensive microbial diversity within the chicken gut microbiome revealed by metagenomics and culture.</title>
        <authorList>
            <person name="Gilroy R."/>
            <person name="Ravi A."/>
            <person name="Getino M."/>
            <person name="Pursley I."/>
            <person name="Horton D.L."/>
            <person name="Alikhan N.F."/>
            <person name="Baker D."/>
            <person name="Gharbi K."/>
            <person name="Hall N."/>
            <person name="Watson M."/>
            <person name="Adriaenssens E.M."/>
            <person name="Foster-Nyarko E."/>
            <person name="Jarju S."/>
            <person name="Secka A."/>
            <person name="Antonio M."/>
            <person name="Oren A."/>
            <person name="Chaudhuri R.R."/>
            <person name="La Ragione R."/>
            <person name="Hildebrand F."/>
            <person name="Pallen M.J."/>
        </authorList>
    </citation>
    <scope>NUCLEOTIDE SEQUENCE</scope>
    <source>
        <strain evidence="6">CHK198-12963</strain>
    </source>
</reference>
<dbReference type="InterPro" id="IPR053138">
    <property type="entry name" value="N-alpha-Ac-DABA_deacetylase"/>
</dbReference>
<feature type="domain" description="Succinylglutamate desuccinylase/Aspartoacylase catalytic" evidence="5">
    <location>
        <begin position="36"/>
        <end position="221"/>
    </location>
</feature>
<evidence type="ECO:0000256" key="2">
    <source>
        <dbReference type="ARBA" id="ARBA00022723"/>
    </source>
</evidence>
<comment type="caution">
    <text evidence="6">The sequence shown here is derived from an EMBL/GenBank/DDBJ whole genome shotgun (WGS) entry which is preliminary data.</text>
</comment>
<dbReference type="GO" id="GO:0016811">
    <property type="term" value="F:hydrolase activity, acting on carbon-nitrogen (but not peptide) bonds, in linear amides"/>
    <property type="evidence" value="ECO:0007669"/>
    <property type="project" value="InterPro"/>
</dbReference>
<keyword evidence="4" id="KW-0862">Zinc</keyword>
<keyword evidence="3" id="KW-0378">Hydrolase</keyword>
<dbReference type="GO" id="GO:0016788">
    <property type="term" value="F:hydrolase activity, acting on ester bonds"/>
    <property type="evidence" value="ECO:0007669"/>
    <property type="project" value="InterPro"/>
</dbReference>